<name>A0A2H1VGZ7_SPOFR</name>
<accession>A0A2H1VGZ7</accession>
<sequence length="72" mass="8115">MSMSFQYFGTAVSVMITYDPDDPILSSNDSASDHEISYRGRINAGVEFTFESHEFDLNTGLNFTHCWSLIPT</sequence>
<reference evidence="1" key="1">
    <citation type="submission" date="2016-07" db="EMBL/GenBank/DDBJ databases">
        <authorList>
            <person name="Bretaudeau A."/>
        </authorList>
    </citation>
    <scope>NUCLEOTIDE SEQUENCE</scope>
    <source>
        <strain evidence="1">Rice</strain>
        <tissue evidence="1">Whole body</tissue>
    </source>
</reference>
<organism evidence="1">
    <name type="scientific">Spodoptera frugiperda</name>
    <name type="common">Fall armyworm</name>
    <dbReference type="NCBI Taxonomy" id="7108"/>
    <lineage>
        <taxon>Eukaryota</taxon>
        <taxon>Metazoa</taxon>
        <taxon>Ecdysozoa</taxon>
        <taxon>Arthropoda</taxon>
        <taxon>Hexapoda</taxon>
        <taxon>Insecta</taxon>
        <taxon>Pterygota</taxon>
        <taxon>Neoptera</taxon>
        <taxon>Endopterygota</taxon>
        <taxon>Lepidoptera</taxon>
        <taxon>Glossata</taxon>
        <taxon>Ditrysia</taxon>
        <taxon>Noctuoidea</taxon>
        <taxon>Noctuidae</taxon>
        <taxon>Amphipyrinae</taxon>
        <taxon>Spodoptera</taxon>
    </lineage>
</organism>
<dbReference type="AlphaFoldDB" id="A0A2H1VGZ7"/>
<gene>
    <name evidence="1" type="ORF">SFRICE_027501</name>
</gene>
<protein>
    <submittedName>
        <fullName evidence="1">SFRICE_027501</fullName>
    </submittedName>
</protein>
<evidence type="ECO:0000313" key="1">
    <source>
        <dbReference type="EMBL" id="SOQ39534.1"/>
    </source>
</evidence>
<proteinExistence type="predicted"/>
<dbReference type="EMBL" id="ODYU01002271">
    <property type="protein sequence ID" value="SOQ39534.1"/>
    <property type="molecule type" value="Genomic_DNA"/>
</dbReference>